<dbReference type="EMBL" id="UINC01011936">
    <property type="protein sequence ID" value="SVA52384.1"/>
    <property type="molecule type" value="Genomic_DNA"/>
</dbReference>
<reference evidence="1" key="1">
    <citation type="submission" date="2018-05" db="EMBL/GenBank/DDBJ databases">
        <authorList>
            <person name="Lanie J.A."/>
            <person name="Ng W.-L."/>
            <person name="Kazmierczak K.M."/>
            <person name="Andrzejewski T.M."/>
            <person name="Davidsen T.M."/>
            <person name="Wayne K.J."/>
            <person name="Tettelin H."/>
            <person name="Glass J.I."/>
            <person name="Rusch D."/>
            <person name="Podicherti R."/>
            <person name="Tsui H.-C.T."/>
            <person name="Winkler M.E."/>
        </authorList>
    </citation>
    <scope>NUCLEOTIDE SEQUENCE</scope>
</reference>
<gene>
    <name evidence="1" type="ORF">METZ01_LOCUS105238</name>
</gene>
<protein>
    <submittedName>
        <fullName evidence="1">Uncharacterized protein</fullName>
    </submittedName>
</protein>
<organism evidence="1">
    <name type="scientific">marine metagenome</name>
    <dbReference type="NCBI Taxonomy" id="408172"/>
    <lineage>
        <taxon>unclassified sequences</taxon>
        <taxon>metagenomes</taxon>
        <taxon>ecological metagenomes</taxon>
    </lineage>
</organism>
<name>A0A381WIQ2_9ZZZZ</name>
<feature type="non-terminal residue" evidence="1">
    <location>
        <position position="1"/>
    </location>
</feature>
<evidence type="ECO:0000313" key="1">
    <source>
        <dbReference type="EMBL" id="SVA52384.1"/>
    </source>
</evidence>
<sequence>AKLSLKPLRDNDCKKSLLDLADFIISRNN</sequence>
<proteinExistence type="predicted"/>
<dbReference type="AlphaFoldDB" id="A0A381WIQ2"/>
<accession>A0A381WIQ2</accession>